<dbReference type="Proteomes" id="UP000019591">
    <property type="component" value="Chromosome"/>
</dbReference>
<evidence type="ECO:0000256" key="10">
    <source>
        <dbReference type="ARBA" id="ARBA00038976"/>
    </source>
</evidence>
<evidence type="ECO:0000256" key="7">
    <source>
        <dbReference type="ARBA" id="ARBA00023049"/>
    </source>
</evidence>
<keyword evidence="19" id="KW-0224">Dipeptidase</keyword>
<evidence type="ECO:0000256" key="3">
    <source>
        <dbReference type="ARBA" id="ARBA00022670"/>
    </source>
</evidence>
<dbReference type="InterPro" id="IPR011650">
    <property type="entry name" value="Peptidase_M20_dimer"/>
</dbReference>
<keyword evidence="6" id="KW-0862">Zinc</keyword>
<evidence type="ECO:0000256" key="11">
    <source>
        <dbReference type="ARBA" id="ARBA00044252"/>
    </source>
</evidence>
<comment type="similarity">
    <text evidence="12">Belongs to the peptidase M20C family.</text>
</comment>
<evidence type="ECO:0000256" key="14">
    <source>
        <dbReference type="ARBA" id="ARBA00075285"/>
    </source>
</evidence>
<organism evidence="19 20">
    <name type="scientific">Peptoclostridium acidaminophilum DSM 3953</name>
    <dbReference type="NCBI Taxonomy" id="1286171"/>
    <lineage>
        <taxon>Bacteria</taxon>
        <taxon>Bacillati</taxon>
        <taxon>Bacillota</taxon>
        <taxon>Clostridia</taxon>
        <taxon>Peptostreptococcales</taxon>
        <taxon>Peptoclostridiaceae</taxon>
        <taxon>Peptoclostridium</taxon>
    </lineage>
</organism>
<dbReference type="PANTHER" id="PTHR43501">
    <property type="entry name" value="CYTOSOL NON-SPECIFIC DIPEPTIDASE"/>
    <property type="match status" value="1"/>
</dbReference>
<dbReference type="EC" id="3.4.13.18" evidence="10"/>
<dbReference type="Pfam" id="PF07687">
    <property type="entry name" value="M20_dimer"/>
    <property type="match status" value="1"/>
</dbReference>
<dbReference type="SUPFAM" id="SSF53187">
    <property type="entry name" value="Zn-dependent exopeptidases"/>
    <property type="match status" value="1"/>
</dbReference>
<evidence type="ECO:0000259" key="18">
    <source>
        <dbReference type="Pfam" id="PF07687"/>
    </source>
</evidence>
<keyword evidence="4" id="KW-0479">Metal-binding</keyword>
<keyword evidence="7" id="KW-0482">Metalloprotease</keyword>
<dbReference type="STRING" id="1286171.EAL2_c21070"/>
<protein>
    <recommendedName>
        <fullName evidence="13">Cytosol non-specific dipeptidase</fullName>
        <ecNumber evidence="10">3.4.13.18</ecNumber>
    </recommendedName>
    <alternativeName>
        <fullName evidence="16">Aminoacyl-histidine dipeptidase</fullName>
    </alternativeName>
    <alternativeName>
        <fullName evidence="15">Beta-alanyl-histidine dipeptidase</fullName>
    </alternativeName>
    <alternativeName>
        <fullName evidence="14">Carnosinase</fullName>
    </alternativeName>
    <alternativeName>
        <fullName evidence="11">Peptidase D</fullName>
    </alternativeName>
    <alternativeName>
        <fullName evidence="17">Xaa-His dipeptidase</fullName>
    </alternativeName>
</protein>
<accession>W8THR9</accession>
<dbReference type="KEGG" id="eac:EAL2_c21070"/>
<dbReference type="RefSeq" id="WP_025436313.1">
    <property type="nucleotide sequence ID" value="NZ_CP007452.1"/>
</dbReference>
<evidence type="ECO:0000256" key="16">
    <source>
        <dbReference type="ARBA" id="ARBA00077688"/>
    </source>
</evidence>
<dbReference type="PRINTS" id="PR00934">
    <property type="entry name" value="XHISDIPTASE"/>
</dbReference>
<dbReference type="EMBL" id="CP007452">
    <property type="protein sequence ID" value="AHM57388.1"/>
    <property type="molecule type" value="Genomic_DNA"/>
</dbReference>
<dbReference type="InterPro" id="IPR002933">
    <property type="entry name" value="Peptidase_M20"/>
</dbReference>
<evidence type="ECO:0000256" key="2">
    <source>
        <dbReference type="ARBA" id="ARBA00001947"/>
    </source>
</evidence>
<evidence type="ECO:0000256" key="12">
    <source>
        <dbReference type="ARBA" id="ARBA00061423"/>
    </source>
</evidence>
<keyword evidence="5 19" id="KW-0378">Hydrolase</keyword>
<evidence type="ECO:0000256" key="15">
    <source>
        <dbReference type="ARBA" id="ARBA00076004"/>
    </source>
</evidence>
<dbReference type="GO" id="GO:0005829">
    <property type="term" value="C:cytosol"/>
    <property type="evidence" value="ECO:0007669"/>
    <property type="project" value="TreeGrafter"/>
</dbReference>
<name>W8THR9_PEPAC</name>
<evidence type="ECO:0000256" key="13">
    <source>
        <dbReference type="ARBA" id="ARBA00071271"/>
    </source>
</evidence>
<comment type="cofactor">
    <cofactor evidence="2">
        <name>Zn(2+)</name>
        <dbReference type="ChEBI" id="CHEBI:29105"/>
    </cofactor>
</comment>
<dbReference type="PIRSF" id="PIRSF016599">
    <property type="entry name" value="Xaa-His_dipept"/>
    <property type="match status" value="1"/>
</dbReference>
<keyword evidence="3" id="KW-0645">Protease</keyword>
<evidence type="ECO:0000256" key="8">
    <source>
        <dbReference type="ARBA" id="ARBA00023285"/>
    </source>
</evidence>
<keyword evidence="8" id="KW-0170">Cobalt</keyword>
<dbReference type="GO" id="GO:0006508">
    <property type="term" value="P:proteolysis"/>
    <property type="evidence" value="ECO:0007669"/>
    <property type="project" value="UniProtKB-KW"/>
</dbReference>
<dbReference type="Pfam" id="PF01546">
    <property type="entry name" value="Peptidase_M20"/>
    <property type="match status" value="1"/>
</dbReference>
<dbReference type="OrthoDB" id="9773892at2"/>
<dbReference type="HOGENOM" id="CLU_028526_0_0_9"/>
<sequence length="484" mass="53286">MSKILRGLEPASVFKYFAAISEIPRGSGDEERLSNYIKQFANELGLQVHQDQDFNLIIKKTASPGYENAPTVILQGHMDMVCEKREDVEHDFTKDPIKLIVDGDFIKADGTTLGADNGIAVAYIMAVLADKELKHPPIEGLITTGEEVGMCGAAKLDGSLLSGKILINMDVENEGEIFTSCAGGVRARIMVDIKREKAMEGMVACEIKLSGLKGGHSGMEIDKKRGNANKLLGRVLYDISKNAGAQLSSIDGGAKMNAIPRDARAIVLVEKSKLQELNSAINSWENVFQKELSAADPNVKLEMRKLEGEFDIISPRDAERVISMLVMIPNGIMTMSQEIEGLVESSSNIGIITTGENSVEFDSAVRSNIKSQKLSIVAQMECMCKALGARLELEADYPEWEYSKDSHIRDIFTSVYEKKYEKKPLITAVHCGLECGIFKEVIGDIDIVAFGPDVYDVHTPDEHMSISSIKRTWEYLLDVLESIK</sequence>
<reference evidence="19 20" key="1">
    <citation type="journal article" date="2014" name="Genome Announc.">
        <title>Complete Genome Sequence of Amino Acid-Utilizing Eubacterium acidaminophilum al-2 (DSM 3953).</title>
        <authorList>
            <person name="Poehlein A."/>
            <person name="Andreesen J.R."/>
            <person name="Daniel R."/>
        </authorList>
    </citation>
    <scope>NUCLEOTIDE SEQUENCE [LARGE SCALE GENOMIC DNA]</scope>
    <source>
        <strain evidence="19 20">DSM 3953</strain>
    </source>
</reference>
<dbReference type="PATRIC" id="fig|1286171.3.peg.2055"/>
<proteinExistence type="inferred from homology"/>
<evidence type="ECO:0000313" key="19">
    <source>
        <dbReference type="EMBL" id="AHM57388.1"/>
    </source>
</evidence>
<comment type="cofactor">
    <cofactor evidence="1">
        <name>Co(2+)</name>
        <dbReference type="ChEBI" id="CHEBI:48828"/>
    </cofactor>
</comment>
<dbReference type="GO" id="GO:0046872">
    <property type="term" value="F:metal ion binding"/>
    <property type="evidence" value="ECO:0007669"/>
    <property type="project" value="UniProtKB-KW"/>
</dbReference>
<evidence type="ECO:0000256" key="5">
    <source>
        <dbReference type="ARBA" id="ARBA00022801"/>
    </source>
</evidence>
<dbReference type="FunFam" id="3.40.630.10:FF:000015">
    <property type="entry name" value="Aminoacyl-histidine dipeptidase PepD"/>
    <property type="match status" value="1"/>
</dbReference>
<dbReference type="CDD" id="cd03890">
    <property type="entry name" value="M20_pepD"/>
    <property type="match status" value="1"/>
</dbReference>
<evidence type="ECO:0000256" key="17">
    <source>
        <dbReference type="ARBA" id="ARBA00078074"/>
    </source>
</evidence>
<dbReference type="eggNOG" id="COG2195">
    <property type="taxonomic scope" value="Bacteria"/>
</dbReference>
<dbReference type="FunFam" id="3.40.630.10:FF:000072">
    <property type="entry name" value="Aminoacyl-histidine dipeptidase"/>
    <property type="match status" value="1"/>
</dbReference>
<dbReference type="Gene3D" id="3.40.630.10">
    <property type="entry name" value="Zn peptidases"/>
    <property type="match status" value="2"/>
</dbReference>
<gene>
    <name evidence="19" type="primary">pepD</name>
    <name evidence="19" type="ORF">EAL2_c21070</name>
</gene>
<dbReference type="NCBIfam" id="TIGR01893">
    <property type="entry name" value="aa-his-dipept"/>
    <property type="match status" value="1"/>
</dbReference>
<evidence type="ECO:0000256" key="6">
    <source>
        <dbReference type="ARBA" id="ARBA00022833"/>
    </source>
</evidence>
<comment type="catalytic activity">
    <reaction evidence="9">
        <text>Hydrolysis of dipeptides, preferentially hydrophobic dipeptides including prolyl amino acids.</text>
        <dbReference type="EC" id="3.4.13.18"/>
    </reaction>
</comment>
<keyword evidence="20" id="KW-1185">Reference proteome</keyword>
<evidence type="ECO:0000256" key="9">
    <source>
        <dbReference type="ARBA" id="ARBA00036421"/>
    </source>
</evidence>
<evidence type="ECO:0000256" key="1">
    <source>
        <dbReference type="ARBA" id="ARBA00001941"/>
    </source>
</evidence>
<dbReference type="InterPro" id="IPR001160">
    <property type="entry name" value="Peptidase_M20C"/>
</dbReference>
<evidence type="ECO:0000313" key="20">
    <source>
        <dbReference type="Proteomes" id="UP000019591"/>
    </source>
</evidence>
<dbReference type="AlphaFoldDB" id="W8THR9"/>
<evidence type="ECO:0000256" key="4">
    <source>
        <dbReference type="ARBA" id="ARBA00022723"/>
    </source>
</evidence>
<feature type="domain" description="Peptidase M20 dimerisation" evidence="18">
    <location>
        <begin position="208"/>
        <end position="293"/>
    </location>
</feature>
<dbReference type="PANTHER" id="PTHR43501:SF1">
    <property type="entry name" value="CYTOSOL NON-SPECIFIC DIPEPTIDASE"/>
    <property type="match status" value="1"/>
</dbReference>
<dbReference type="GO" id="GO:0070573">
    <property type="term" value="F:metallodipeptidase activity"/>
    <property type="evidence" value="ECO:0007669"/>
    <property type="project" value="TreeGrafter"/>
</dbReference>